<name>A0A562E2C5_RHORH</name>
<comment type="caution">
    <text evidence="8">The sequence shown here is derived from an EMBL/GenBank/DDBJ whole genome shotgun (WGS) entry which is preliminary data.</text>
</comment>
<evidence type="ECO:0000256" key="3">
    <source>
        <dbReference type="ARBA" id="ARBA00022475"/>
    </source>
</evidence>
<dbReference type="AlphaFoldDB" id="A0A562E2C5"/>
<feature type="transmembrane region" description="Helical" evidence="7">
    <location>
        <begin position="142"/>
        <end position="164"/>
    </location>
</feature>
<sequence length="211" mass="22230">MIGWLSTVVDYCAVAVLLVAASILLLEISILAGIVLPSASAVLLIGSMIGAGELNLGLSAVVLIAASTAGAQFAFARNRRSGRRRHRSSYRLFGRVDAVRGRAQRLFSNDVHIGTVLSHLVAGARTIGPRMAAASPLSYRRFAVLNAVAATIWVSTWLGVGIVAGANPDVGPWAIGFVVVLVVAVGLFRAAKRRVSIRSVRTGCNRVEQNC</sequence>
<feature type="transmembrane region" description="Helical" evidence="7">
    <location>
        <begin position="170"/>
        <end position="191"/>
    </location>
</feature>
<feature type="transmembrane region" description="Helical" evidence="7">
    <location>
        <begin position="12"/>
        <end position="36"/>
    </location>
</feature>
<evidence type="ECO:0000313" key="9">
    <source>
        <dbReference type="Proteomes" id="UP000317573"/>
    </source>
</evidence>
<keyword evidence="6 7" id="KW-0472">Membrane</keyword>
<feature type="transmembrane region" description="Helical" evidence="7">
    <location>
        <begin position="56"/>
        <end position="76"/>
    </location>
</feature>
<evidence type="ECO:0000256" key="2">
    <source>
        <dbReference type="ARBA" id="ARBA00010792"/>
    </source>
</evidence>
<protein>
    <submittedName>
        <fullName evidence="8">Membrane-associated protein</fullName>
    </submittedName>
</protein>
<dbReference type="Proteomes" id="UP000317573">
    <property type="component" value="Unassembled WGS sequence"/>
</dbReference>
<evidence type="ECO:0000256" key="4">
    <source>
        <dbReference type="ARBA" id="ARBA00022692"/>
    </source>
</evidence>
<dbReference type="RefSeq" id="WP_145692156.1">
    <property type="nucleotide sequence ID" value="NZ_VLJT01000027.1"/>
</dbReference>
<keyword evidence="3" id="KW-1003">Cell membrane</keyword>
<evidence type="ECO:0000313" key="8">
    <source>
        <dbReference type="EMBL" id="TWH16086.1"/>
    </source>
</evidence>
<dbReference type="GO" id="GO:0005886">
    <property type="term" value="C:plasma membrane"/>
    <property type="evidence" value="ECO:0007669"/>
    <property type="project" value="UniProtKB-SubCell"/>
</dbReference>
<dbReference type="InterPro" id="IPR051311">
    <property type="entry name" value="DedA_domain"/>
</dbReference>
<dbReference type="EMBL" id="VLJT01000027">
    <property type="protein sequence ID" value="TWH16086.1"/>
    <property type="molecule type" value="Genomic_DNA"/>
</dbReference>
<comment type="similarity">
    <text evidence="2">Belongs to the DedA family.</text>
</comment>
<evidence type="ECO:0000256" key="7">
    <source>
        <dbReference type="SAM" id="Phobius"/>
    </source>
</evidence>
<comment type="subcellular location">
    <subcellularLocation>
        <location evidence="1">Cell membrane</location>
        <topology evidence="1">Multi-pass membrane protein</topology>
    </subcellularLocation>
</comment>
<keyword evidence="4 7" id="KW-0812">Transmembrane</keyword>
<accession>A0A562E2C5</accession>
<gene>
    <name evidence="8" type="ORF">L618_002900000220</name>
</gene>
<proteinExistence type="inferred from homology"/>
<keyword evidence="5 7" id="KW-1133">Transmembrane helix</keyword>
<evidence type="ECO:0000256" key="6">
    <source>
        <dbReference type="ARBA" id="ARBA00023136"/>
    </source>
</evidence>
<reference evidence="8 9" key="1">
    <citation type="submission" date="2019-07" db="EMBL/GenBank/DDBJ databases">
        <title>Genome sequencing of lignin-degrading bacterial isolates.</title>
        <authorList>
            <person name="Gladden J."/>
        </authorList>
    </citation>
    <scope>NUCLEOTIDE SEQUENCE [LARGE SCALE GENOMIC DNA]</scope>
    <source>
        <strain evidence="8 9">J45</strain>
    </source>
</reference>
<dbReference type="PANTHER" id="PTHR42709:SF6">
    <property type="entry name" value="UNDECAPRENYL PHOSPHATE TRANSPORTER A"/>
    <property type="match status" value="1"/>
</dbReference>
<evidence type="ECO:0000256" key="1">
    <source>
        <dbReference type="ARBA" id="ARBA00004651"/>
    </source>
</evidence>
<dbReference type="PANTHER" id="PTHR42709">
    <property type="entry name" value="ALKALINE PHOSPHATASE LIKE PROTEIN"/>
    <property type="match status" value="1"/>
</dbReference>
<organism evidence="8 9">
    <name type="scientific">Rhodococcus rhodochrous J45</name>
    <dbReference type="NCBI Taxonomy" id="935266"/>
    <lineage>
        <taxon>Bacteria</taxon>
        <taxon>Bacillati</taxon>
        <taxon>Actinomycetota</taxon>
        <taxon>Actinomycetes</taxon>
        <taxon>Mycobacteriales</taxon>
        <taxon>Nocardiaceae</taxon>
        <taxon>Rhodococcus</taxon>
    </lineage>
</organism>
<evidence type="ECO:0000256" key="5">
    <source>
        <dbReference type="ARBA" id="ARBA00022989"/>
    </source>
</evidence>